<comment type="caution">
    <text evidence="3">The sequence shown here is derived from an EMBL/GenBank/DDBJ whole genome shotgun (WGS) entry which is preliminary data.</text>
</comment>
<feature type="domain" description="Leucine rich repeat variant" evidence="2">
    <location>
        <begin position="6"/>
        <end position="64"/>
    </location>
</feature>
<feature type="region of interest" description="Disordered" evidence="1">
    <location>
        <begin position="60"/>
        <end position="171"/>
    </location>
</feature>
<organism evidence="3 4">
    <name type="scientific">Bifidobacterium tissieri</name>
    <dbReference type="NCBI Taxonomy" id="1630162"/>
    <lineage>
        <taxon>Bacteria</taxon>
        <taxon>Bacillati</taxon>
        <taxon>Actinomycetota</taxon>
        <taxon>Actinomycetes</taxon>
        <taxon>Bifidobacteriales</taxon>
        <taxon>Bifidobacteriaceae</taxon>
        <taxon>Bifidobacterium</taxon>
    </lineage>
</organism>
<accession>A0A5M9ZMK5</accession>
<evidence type="ECO:0000313" key="4">
    <source>
        <dbReference type="Proteomes" id="UP000412028"/>
    </source>
</evidence>
<reference evidence="3 4" key="1">
    <citation type="journal article" date="2019" name="Syst. Appl. Microbiol.">
        <title>Characterization of Bifidobacterium species in feaces of the Egyptian fruit bat: Description of B. vespertilionis sp. nov. and B. rousetti sp. nov.</title>
        <authorList>
            <person name="Modesto M."/>
            <person name="Satti M."/>
            <person name="Watanabe K."/>
            <person name="Puglisi E."/>
            <person name="Morelli L."/>
            <person name="Huang C.-H."/>
            <person name="Liou J.-S."/>
            <person name="Miyashita M."/>
            <person name="Tamura T."/>
            <person name="Saito S."/>
            <person name="Mori K."/>
            <person name="Huang L."/>
            <person name="Sciavilla P."/>
            <person name="Sandri C."/>
            <person name="Spiezio C."/>
            <person name="Vitali F."/>
            <person name="Cavalieri D."/>
            <person name="Perpetuini G."/>
            <person name="Tofalo R."/>
            <person name="Bonetti A."/>
            <person name="Arita M."/>
            <person name="Mattarelli P."/>
        </authorList>
    </citation>
    <scope>NUCLEOTIDE SEQUENCE [LARGE SCALE GENOMIC DNA]</scope>
    <source>
        <strain evidence="3 4">RST7</strain>
    </source>
</reference>
<dbReference type="OrthoDB" id="5179995at2"/>
<dbReference type="EMBL" id="RZUI01000011">
    <property type="protein sequence ID" value="KAA8828851.1"/>
    <property type="molecule type" value="Genomic_DNA"/>
</dbReference>
<sequence length="229" mass="24955">MVDYDSAVRAVQDPNADPVFLARIAYENPEFGANVAAHERAYPGLLRWIAEFGDDRAKAEAAERGYRGNGPITSRDDGTRHHSAQPTQQAHPTQSTQPTQQAQLSQPIQPPSAPAQSAAPAQPSAPQSVAQLIPEHQQKPQAQQGPESRSAHPQPSDDANGNPYGFTVEQALDPRTSPIRIAQIAQYAPELRVYLARNPSTYPELLDWLARQHDPQIDAALAERRAANA</sequence>
<name>A0A5M9ZMK5_9BIFI</name>
<gene>
    <name evidence="3" type="ORF">EMO89_08635</name>
</gene>
<dbReference type="AlphaFoldDB" id="A0A5M9ZMK5"/>
<evidence type="ECO:0000313" key="3">
    <source>
        <dbReference type="EMBL" id="KAA8828851.1"/>
    </source>
</evidence>
<evidence type="ECO:0000259" key="2">
    <source>
        <dbReference type="Pfam" id="PF25591"/>
    </source>
</evidence>
<feature type="compositionally biased region" description="Polar residues" evidence="1">
    <location>
        <begin position="139"/>
        <end position="159"/>
    </location>
</feature>
<evidence type="ECO:0000256" key="1">
    <source>
        <dbReference type="SAM" id="MobiDB-lite"/>
    </source>
</evidence>
<dbReference type="Proteomes" id="UP000412028">
    <property type="component" value="Unassembled WGS sequence"/>
</dbReference>
<dbReference type="InterPro" id="IPR057893">
    <property type="entry name" value="LRV_2"/>
</dbReference>
<dbReference type="Pfam" id="PF25591">
    <property type="entry name" value="LRV_2"/>
    <property type="match status" value="2"/>
</dbReference>
<feature type="compositionally biased region" description="Low complexity" evidence="1">
    <location>
        <begin position="84"/>
        <end position="107"/>
    </location>
</feature>
<dbReference type="RefSeq" id="WP_150381724.1">
    <property type="nucleotide sequence ID" value="NZ_RZUI01000011.1"/>
</dbReference>
<feature type="compositionally biased region" description="Low complexity" evidence="1">
    <location>
        <begin position="114"/>
        <end position="131"/>
    </location>
</feature>
<protein>
    <recommendedName>
        <fullName evidence="2">Leucine rich repeat variant domain-containing protein</fullName>
    </recommendedName>
</protein>
<proteinExistence type="predicted"/>
<feature type="domain" description="Leucine rich repeat variant" evidence="2">
    <location>
        <begin position="166"/>
        <end position="225"/>
    </location>
</feature>